<dbReference type="Proteomes" id="UP000769780">
    <property type="component" value="Unassembled WGS sequence"/>
</dbReference>
<evidence type="ECO:0000313" key="1">
    <source>
        <dbReference type="EMBL" id="MBY0096544.1"/>
    </source>
</evidence>
<dbReference type="RefSeq" id="WP_221872499.1">
    <property type="nucleotide sequence ID" value="NZ_JACWFH010000008.1"/>
</dbReference>
<sequence>MIHLQDFHTTIERVRDQLSKKLFHSYLFQNIEAPVVDEDKLLFLVSFLHQLGLSKDEIDNYSVTTMLLQIALDTHENVQNSIPEEESSGLKHRQLTVLAGTYYSGLFYQQLAHANDIEMITTLAAGVKEVNEHKISVYRKDSDAIDKLMNSVKLVESSLFSRIADQFGVVEWKDLLTNVMFVKRMIDEENRFLQSGSSIVFDGLKKLSFPRNNQELAKISSEQQKYLLSICERYIDFSINIIEAAIKKLPAMENLTKERLDEILGQNRSINKKTLEEG</sequence>
<organism evidence="1 2">
    <name type="scientific">Mesobacillus maritimus</name>
    <dbReference type="NCBI Taxonomy" id="1643336"/>
    <lineage>
        <taxon>Bacteria</taxon>
        <taxon>Bacillati</taxon>
        <taxon>Bacillota</taxon>
        <taxon>Bacilli</taxon>
        <taxon>Bacillales</taxon>
        <taxon>Bacillaceae</taxon>
        <taxon>Mesobacillus</taxon>
    </lineage>
</organism>
<proteinExistence type="predicted"/>
<keyword evidence="2" id="KW-1185">Reference proteome</keyword>
<comment type="caution">
    <text evidence="1">The sequence shown here is derived from an EMBL/GenBank/DDBJ whole genome shotgun (WGS) entry which is preliminary data.</text>
</comment>
<name>A0ABS7K2Q2_9BACI</name>
<protein>
    <submittedName>
        <fullName evidence="1">Heptaprenyl diphosphate synthase component 1</fullName>
    </submittedName>
</protein>
<reference evidence="1 2" key="1">
    <citation type="submission" date="2020-07" db="EMBL/GenBank/DDBJ databases">
        <title>Fungal Genomes of the International Space Station.</title>
        <authorList>
            <person name="Seuylemezian A."/>
            <person name="Singh N.K."/>
            <person name="Wood J."/>
            <person name="Venkateswaran K."/>
        </authorList>
    </citation>
    <scope>NUCLEOTIDE SEQUENCE [LARGE SCALE GENOMIC DNA]</scope>
    <source>
        <strain evidence="1 2">PL-B2</strain>
    </source>
</reference>
<dbReference type="InterPro" id="IPR009920">
    <property type="entry name" value="HEPPP_synth_su1"/>
</dbReference>
<dbReference type="Gene3D" id="1.20.120.1450">
    <property type="match status" value="1"/>
</dbReference>
<gene>
    <name evidence="1" type="ORF">H0185_06960</name>
</gene>
<evidence type="ECO:0000313" key="2">
    <source>
        <dbReference type="Proteomes" id="UP000769780"/>
    </source>
</evidence>
<accession>A0ABS7K2Q2</accession>
<dbReference type="EMBL" id="JACWFH010000008">
    <property type="protein sequence ID" value="MBY0096544.1"/>
    <property type="molecule type" value="Genomic_DNA"/>
</dbReference>
<dbReference type="Pfam" id="PF07307">
    <property type="entry name" value="HEPPP_synt_1"/>
    <property type="match status" value="1"/>
</dbReference>